<dbReference type="GO" id="GO:0016192">
    <property type="term" value="P:vesicle-mediated transport"/>
    <property type="evidence" value="ECO:0007669"/>
    <property type="project" value="InterPro"/>
</dbReference>
<gene>
    <name evidence="8" type="ORF">HOLleu_07171</name>
</gene>
<dbReference type="InterPro" id="IPR001392">
    <property type="entry name" value="Clathrin_mu"/>
</dbReference>
<keyword evidence="4" id="KW-0472">Membrane</keyword>
<organism evidence="8 9">
    <name type="scientific">Holothuria leucospilota</name>
    <name type="common">Black long sea cucumber</name>
    <name type="synonym">Mertensiothuria leucospilota</name>
    <dbReference type="NCBI Taxonomy" id="206669"/>
    <lineage>
        <taxon>Eukaryota</taxon>
        <taxon>Metazoa</taxon>
        <taxon>Echinodermata</taxon>
        <taxon>Eleutherozoa</taxon>
        <taxon>Echinozoa</taxon>
        <taxon>Holothuroidea</taxon>
        <taxon>Aspidochirotacea</taxon>
        <taxon>Aspidochirotida</taxon>
        <taxon>Holothuriidae</taxon>
        <taxon>Holothuria</taxon>
    </lineage>
</organism>
<keyword evidence="9" id="KW-1185">Reference proteome</keyword>
<dbReference type="Pfam" id="PF00928">
    <property type="entry name" value="Adap_comp_sub"/>
    <property type="match status" value="1"/>
</dbReference>
<dbReference type="InterPro" id="IPR050431">
    <property type="entry name" value="Adaptor_comp_med_subunit"/>
</dbReference>
<keyword evidence="3 6" id="KW-0653">Protein transport</keyword>
<dbReference type="InterPro" id="IPR028565">
    <property type="entry name" value="MHD"/>
</dbReference>
<dbReference type="AlphaFoldDB" id="A0A9Q1HGT8"/>
<name>A0A9Q1HGT8_HOLLE</name>
<dbReference type="EMBL" id="JAIZAY010000003">
    <property type="protein sequence ID" value="KAJ8044428.1"/>
    <property type="molecule type" value="Genomic_DNA"/>
</dbReference>
<evidence type="ECO:0000256" key="5">
    <source>
        <dbReference type="ARBA" id="ARBA00023176"/>
    </source>
</evidence>
<dbReference type="Gene3D" id="3.30.450.60">
    <property type="match status" value="1"/>
</dbReference>
<evidence type="ECO:0000313" key="8">
    <source>
        <dbReference type="EMBL" id="KAJ8044428.1"/>
    </source>
</evidence>
<accession>A0A9Q1HGT8</accession>
<dbReference type="InterPro" id="IPR036168">
    <property type="entry name" value="AP2_Mu_C_sf"/>
</dbReference>
<evidence type="ECO:0000256" key="1">
    <source>
        <dbReference type="ARBA" id="ARBA00004277"/>
    </source>
</evidence>
<dbReference type="OrthoDB" id="10259133at2759"/>
<evidence type="ECO:0000256" key="4">
    <source>
        <dbReference type="ARBA" id="ARBA00023136"/>
    </source>
</evidence>
<dbReference type="SUPFAM" id="SSF64356">
    <property type="entry name" value="SNARE-like"/>
    <property type="match status" value="1"/>
</dbReference>
<dbReference type="Gene3D" id="2.60.40.1170">
    <property type="entry name" value="Mu homology domain, subdomain B"/>
    <property type="match status" value="2"/>
</dbReference>
<evidence type="ECO:0000256" key="6">
    <source>
        <dbReference type="PIRNR" id="PIRNR005992"/>
    </source>
</evidence>
<evidence type="ECO:0000313" key="9">
    <source>
        <dbReference type="Proteomes" id="UP001152320"/>
    </source>
</evidence>
<dbReference type="PANTHER" id="PTHR10529">
    <property type="entry name" value="AP COMPLEX SUBUNIT MU"/>
    <property type="match status" value="1"/>
</dbReference>
<dbReference type="GO" id="GO:0005905">
    <property type="term" value="C:clathrin-coated pit"/>
    <property type="evidence" value="ECO:0007669"/>
    <property type="project" value="UniProtKB-KW"/>
</dbReference>
<reference evidence="8" key="1">
    <citation type="submission" date="2021-10" db="EMBL/GenBank/DDBJ databases">
        <title>Tropical sea cucumber genome reveals ecological adaptation and Cuvierian tubules defense mechanism.</title>
        <authorList>
            <person name="Chen T."/>
        </authorList>
    </citation>
    <scope>NUCLEOTIDE SEQUENCE</scope>
    <source>
        <strain evidence="8">Nanhai2018</strain>
        <tissue evidence="8">Muscle</tissue>
    </source>
</reference>
<dbReference type="InterPro" id="IPR011012">
    <property type="entry name" value="Longin-like_dom_sf"/>
</dbReference>
<proteinExistence type="inferred from homology"/>
<evidence type="ECO:0000256" key="2">
    <source>
        <dbReference type="ARBA" id="ARBA00022448"/>
    </source>
</evidence>
<comment type="caution">
    <text evidence="8">The sequence shown here is derived from an EMBL/GenBank/DDBJ whole genome shotgun (WGS) entry which is preliminary data.</text>
</comment>
<sequence length="425" mass="47787">MFDHIFVISQRGDTLVSKVYTPCGTQDACDKFADWLKEARNTPMLPIKELKGCFFFHIKVSTFYLVGTTRDRKSQPFTALELLTRIKGLVKDFCGSLTEEAIVLNRTLILELFDEIADYGFIRTTSTKNLKPYIQQSAVPVKQARQQQTVLGLGPGLFGADFQSAPSTAADKPLNLIKGHQGSVITCEVHGSIQVRSFLSGSPELKIGLSNNLVIGKLSQVGYGAHLRVDKAQFHPAINQDHFNQGKTLVIHPPEGEFTLLKYDISGELSQGLPFQLSSSIEEFGDKQELDIQLKLQCLLPETNSAINITAQIPLPSDTKSLAPTLSSKNHNIDFIPDEKKVVWTIKKMLGRTESVTRMRVHLNSLTSSSKLQVGPINLEFEIKDWTSSQLQIRFLKVFDPQRSYVPQRWVRYVTHSNSYMFRLR</sequence>
<keyword evidence="5" id="KW-0168">Coated pit</keyword>
<keyword evidence="2 6" id="KW-0813">Transport</keyword>
<dbReference type="SUPFAM" id="SSF49447">
    <property type="entry name" value="Second domain of Mu2 adaptin subunit (ap50) of ap2 adaptor"/>
    <property type="match status" value="1"/>
</dbReference>
<dbReference type="Proteomes" id="UP001152320">
    <property type="component" value="Chromosome 3"/>
</dbReference>
<dbReference type="PRINTS" id="PR00314">
    <property type="entry name" value="CLATHRINADPT"/>
</dbReference>
<dbReference type="PROSITE" id="PS51072">
    <property type="entry name" value="MHD"/>
    <property type="match status" value="1"/>
</dbReference>
<comment type="subcellular location">
    <subcellularLocation>
        <location evidence="1">Membrane</location>
        <location evidence="1">Coated pit</location>
        <topology evidence="1">Peripheral membrane protein</topology>
        <orientation evidence="1">Cytoplasmic side</orientation>
    </subcellularLocation>
</comment>
<protein>
    <submittedName>
        <fullName evidence="8">AP-4 complex subunit mu-1</fullName>
    </submittedName>
</protein>
<evidence type="ECO:0000256" key="3">
    <source>
        <dbReference type="ARBA" id="ARBA00022927"/>
    </source>
</evidence>
<feature type="domain" description="MHD" evidence="7">
    <location>
        <begin position="163"/>
        <end position="423"/>
    </location>
</feature>
<dbReference type="GO" id="GO:0030131">
    <property type="term" value="C:clathrin adaptor complex"/>
    <property type="evidence" value="ECO:0007669"/>
    <property type="project" value="UniProtKB-UniRule"/>
</dbReference>
<dbReference type="GO" id="GO:0006886">
    <property type="term" value="P:intracellular protein transport"/>
    <property type="evidence" value="ECO:0007669"/>
    <property type="project" value="UniProtKB-UniRule"/>
</dbReference>
<dbReference type="FunFam" id="3.30.450.60:FF:000002">
    <property type="entry name" value="AP-2 complex subunit mu, putative"/>
    <property type="match status" value="1"/>
</dbReference>
<comment type="similarity">
    <text evidence="6">Belongs to the adaptor complexes medium subunit family.</text>
</comment>
<dbReference type="PIRSF" id="PIRSF005992">
    <property type="entry name" value="Clathrin_mu"/>
    <property type="match status" value="1"/>
</dbReference>
<evidence type="ECO:0000259" key="7">
    <source>
        <dbReference type="PROSITE" id="PS51072"/>
    </source>
</evidence>